<dbReference type="EMBL" id="MU267749">
    <property type="protein sequence ID" value="KAH7909625.1"/>
    <property type="molecule type" value="Genomic_DNA"/>
</dbReference>
<evidence type="ECO:0000313" key="1">
    <source>
        <dbReference type="EMBL" id="KAH7909625.1"/>
    </source>
</evidence>
<comment type="caution">
    <text evidence="1">The sequence shown here is derived from an EMBL/GenBank/DDBJ whole genome shotgun (WGS) entry which is preliminary data.</text>
</comment>
<reference evidence="1" key="1">
    <citation type="journal article" date="2021" name="New Phytol.">
        <title>Evolutionary innovations through gain and loss of genes in the ectomycorrhizal Boletales.</title>
        <authorList>
            <person name="Wu G."/>
            <person name="Miyauchi S."/>
            <person name="Morin E."/>
            <person name="Kuo A."/>
            <person name="Drula E."/>
            <person name="Varga T."/>
            <person name="Kohler A."/>
            <person name="Feng B."/>
            <person name="Cao Y."/>
            <person name="Lipzen A."/>
            <person name="Daum C."/>
            <person name="Hundley H."/>
            <person name="Pangilinan J."/>
            <person name="Johnson J."/>
            <person name="Barry K."/>
            <person name="LaButti K."/>
            <person name="Ng V."/>
            <person name="Ahrendt S."/>
            <person name="Min B."/>
            <person name="Choi I.G."/>
            <person name="Park H."/>
            <person name="Plett J.M."/>
            <person name="Magnuson J."/>
            <person name="Spatafora J.W."/>
            <person name="Nagy L.G."/>
            <person name="Henrissat B."/>
            <person name="Grigoriev I.V."/>
            <person name="Yang Z.L."/>
            <person name="Xu J."/>
            <person name="Martin F.M."/>
        </authorList>
    </citation>
    <scope>NUCLEOTIDE SEQUENCE</scope>
    <source>
        <strain evidence="1">ATCC 28755</strain>
    </source>
</reference>
<name>A0ACB8A990_9AGAM</name>
<organism evidence="1 2">
    <name type="scientific">Hygrophoropsis aurantiaca</name>
    <dbReference type="NCBI Taxonomy" id="72124"/>
    <lineage>
        <taxon>Eukaryota</taxon>
        <taxon>Fungi</taxon>
        <taxon>Dikarya</taxon>
        <taxon>Basidiomycota</taxon>
        <taxon>Agaricomycotina</taxon>
        <taxon>Agaricomycetes</taxon>
        <taxon>Agaricomycetidae</taxon>
        <taxon>Boletales</taxon>
        <taxon>Coniophorineae</taxon>
        <taxon>Hygrophoropsidaceae</taxon>
        <taxon>Hygrophoropsis</taxon>
    </lineage>
</organism>
<keyword evidence="2" id="KW-1185">Reference proteome</keyword>
<evidence type="ECO:0000313" key="2">
    <source>
        <dbReference type="Proteomes" id="UP000790377"/>
    </source>
</evidence>
<proteinExistence type="predicted"/>
<sequence length="447" mass="51172">MTIMGRDTLRTYFQPAIESITEEEIAKYSQSTLLDREQLIKKLIQFKVRYAIFSHRWFGTGEPTYQDMSKGKVPDGPGYKKLKEFCKKAKEFGCDFVWSDTCCIDKTSSAELDEAIRSMFRWYRGSHICIAYLADSSSIADFEKEAWFKRGWTLQELLAPVKLKFYGKGWVPLSRAENDKGNGRDNRIMDAISTFTRIPISDLISFQPRTDRVREKMSWASTRRTTKVEDVAYSLIGIFDVSLMVAYGEGRRAFFRLLETIVQQSNGLDIFQWKGEPSPHNIALPSSPRCYPYRGDRGFALRPDRTGDQFFALTNIGLRIKLLIIPVSCQRTSGIESGGLDLASIIARGPKSIFKHETLEDVVVLADVPNPRGYNGVNWALGIIDYWHTLSDEKGRVAAETGITPYTAFLLYNHQLDLRWKKVRVDEIIEVRATQDLEKNLEVVYLK</sequence>
<accession>A0ACB8A990</accession>
<gene>
    <name evidence="1" type="ORF">BJ138DRAFT_1154769</name>
</gene>
<dbReference type="Proteomes" id="UP000790377">
    <property type="component" value="Unassembled WGS sequence"/>
</dbReference>
<protein>
    <submittedName>
        <fullName evidence="1">Uncharacterized protein</fullName>
    </submittedName>
</protein>